<evidence type="ECO:0000313" key="1">
    <source>
        <dbReference type="EMBL" id="GGF68519.1"/>
    </source>
</evidence>
<gene>
    <name evidence="1" type="ORF">GCM10011332_23360</name>
</gene>
<dbReference type="Proteomes" id="UP000632498">
    <property type="component" value="Unassembled WGS sequence"/>
</dbReference>
<keyword evidence="2" id="KW-1185">Reference proteome</keyword>
<proteinExistence type="predicted"/>
<protein>
    <submittedName>
        <fullName evidence="1">Uncharacterized protein</fullName>
    </submittedName>
</protein>
<dbReference type="AlphaFoldDB" id="A0A917C213"/>
<reference evidence="1" key="2">
    <citation type="submission" date="2020-09" db="EMBL/GenBank/DDBJ databases">
        <authorList>
            <person name="Sun Q."/>
            <person name="Zhou Y."/>
        </authorList>
    </citation>
    <scope>NUCLEOTIDE SEQUENCE</scope>
    <source>
        <strain evidence="1">CGMCC 1.15254</strain>
    </source>
</reference>
<organism evidence="1 2">
    <name type="scientific">Terasakiella brassicae</name>
    <dbReference type="NCBI Taxonomy" id="1634917"/>
    <lineage>
        <taxon>Bacteria</taxon>
        <taxon>Pseudomonadati</taxon>
        <taxon>Pseudomonadota</taxon>
        <taxon>Alphaproteobacteria</taxon>
        <taxon>Rhodospirillales</taxon>
        <taxon>Terasakiellaceae</taxon>
        <taxon>Terasakiella</taxon>
    </lineage>
</organism>
<comment type="caution">
    <text evidence="1">The sequence shown here is derived from an EMBL/GenBank/DDBJ whole genome shotgun (WGS) entry which is preliminary data.</text>
</comment>
<evidence type="ECO:0000313" key="2">
    <source>
        <dbReference type="Proteomes" id="UP000632498"/>
    </source>
</evidence>
<dbReference type="EMBL" id="BMHV01000016">
    <property type="protein sequence ID" value="GGF68519.1"/>
    <property type="molecule type" value="Genomic_DNA"/>
</dbReference>
<reference evidence="1" key="1">
    <citation type="journal article" date="2014" name="Int. J. Syst. Evol. Microbiol.">
        <title>Complete genome sequence of Corynebacterium casei LMG S-19264T (=DSM 44701T), isolated from a smear-ripened cheese.</title>
        <authorList>
            <consortium name="US DOE Joint Genome Institute (JGI-PGF)"/>
            <person name="Walter F."/>
            <person name="Albersmeier A."/>
            <person name="Kalinowski J."/>
            <person name="Ruckert C."/>
        </authorList>
    </citation>
    <scope>NUCLEOTIDE SEQUENCE</scope>
    <source>
        <strain evidence="1">CGMCC 1.15254</strain>
    </source>
</reference>
<sequence>MHFLRALPYGTIEQAGMRFLKAVRVSLATRRYYIKCSSFVMKTTTKEVVFKPKRQPLLIFRAI</sequence>
<accession>A0A917C213</accession>
<name>A0A917C213_9PROT</name>